<comment type="similarity">
    <text evidence="1 2">Belongs to the UPF0235 family.</text>
</comment>
<dbReference type="PANTHER" id="PTHR13420:SF7">
    <property type="entry name" value="UPF0235 PROTEIN C15ORF40"/>
    <property type="match status" value="1"/>
</dbReference>
<dbReference type="HAMAP" id="MF_00634">
    <property type="entry name" value="UPF0235"/>
    <property type="match status" value="1"/>
</dbReference>
<dbReference type="PANTHER" id="PTHR13420">
    <property type="entry name" value="UPF0235 PROTEIN C15ORF40"/>
    <property type="match status" value="1"/>
</dbReference>
<organism evidence="3 4">
    <name type="scientific">Desulforhabdus amnigena</name>
    <dbReference type="NCBI Taxonomy" id="40218"/>
    <lineage>
        <taxon>Bacteria</taxon>
        <taxon>Pseudomonadati</taxon>
        <taxon>Thermodesulfobacteriota</taxon>
        <taxon>Syntrophobacteria</taxon>
        <taxon>Syntrophobacterales</taxon>
        <taxon>Syntrophobacteraceae</taxon>
        <taxon>Desulforhabdus</taxon>
    </lineage>
</organism>
<gene>
    <name evidence="3" type="ORF">DAMNIGENAA_10890</name>
</gene>
<proteinExistence type="inferred from homology"/>
<dbReference type="NCBIfam" id="TIGR00251">
    <property type="entry name" value="DUF167 family protein"/>
    <property type="match status" value="1"/>
</dbReference>
<dbReference type="Pfam" id="PF02594">
    <property type="entry name" value="DUF167"/>
    <property type="match status" value="1"/>
</dbReference>
<protein>
    <recommendedName>
        <fullName evidence="2">UPF0235 protein DAMNIGENAA_10890</fullName>
    </recommendedName>
</protein>
<dbReference type="SUPFAM" id="SSF69786">
    <property type="entry name" value="YggU-like"/>
    <property type="match status" value="1"/>
</dbReference>
<dbReference type="SMART" id="SM01152">
    <property type="entry name" value="DUF167"/>
    <property type="match status" value="1"/>
</dbReference>
<dbReference type="Proteomes" id="UP001144372">
    <property type="component" value="Unassembled WGS sequence"/>
</dbReference>
<evidence type="ECO:0000256" key="2">
    <source>
        <dbReference type="HAMAP-Rule" id="MF_00634"/>
    </source>
</evidence>
<evidence type="ECO:0000313" key="3">
    <source>
        <dbReference type="EMBL" id="GLI33656.1"/>
    </source>
</evidence>
<name>A0A9W6D5G7_9BACT</name>
<evidence type="ECO:0000313" key="4">
    <source>
        <dbReference type="Proteomes" id="UP001144372"/>
    </source>
</evidence>
<dbReference type="EMBL" id="BSDR01000001">
    <property type="protein sequence ID" value="GLI33656.1"/>
    <property type="molecule type" value="Genomic_DNA"/>
</dbReference>
<dbReference type="InterPro" id="IPR036591">
    <property type="entry name" value="YggU-like_sf"/>
</dbReference>
<sequence length="110" mass="11977">MNSLPFIHQKLDGTVLDIYVQPKAARNELVGIHQGSLKVRLTAPPVEGEANKECIKFLAKLLNVSKSDLEIIQGHKSRQKSILIRGISSEVLESILHEKGVVQGTAAGKV</sequence>
<accession>A0A9W6D5G7</accession>
<keyword evidence="4" id="KW-1185">Reference proteome</keyword>
<evidence type="ECO:0000256" key="1">
    <source>
        <dbReference type="ARBA" id="ARBA00010364"/>
    </source>
</evidence>
<comment type="caution">
    <text evidence="3">The sequence shown here is derived from an EMBL/GenBank/DDBJ whole genome shotgun (WGS) entry which is preliminary data.</text>
</comment>
<dbReference type="InterPro" id="IPR003746">
    <property type="entry name" value="DUF167"/>
</dbReference>
<dbReference type="GO" id="GO:0005737">
    <property type="term" value="C:cytoplasm"/>
    <property type="evidence" value="ECO:0007669"/>
    <property type="project" value="TreeGrafter"/>
</dbReference>
<dbReference type="AlphaFoldDB" id="A0A9W6D5G7"/>
<reference evidence="3" key="1">
    <citation type="submission" date="2022-12" db="EMBL/GenBank/DDBJ databases">
        <title>Reference genome sequencing for broad-spectrum identification of bacterial and archaeal isolates by mass spectrometry.</title>
        <authorList>
            <person name="Sekiguchi Y."/>
            <person name="Tourlousse D.M."/>
        </authorList>
    </citation>
    <scope>NUCLEOTIDE SEQUENCE</scope>
    <source>
        <strain evidence="3">ASRB1</strain>
    </source>
</reference>
<dbReference type="Gene3D" id="3.30.1200.10">
    <property type="entry name" value="YggU-like"/>
    <property type="match status" value="1"/>
</dbReference>
<dbReference type="RefSeq" id="WP_281792783.1">
    <property type="nucleotide sequence ID" value="NZ_BSDR01000001.1"/>
</dbReference>